<gene>
    <name evidence="1" type="ORF">A3A78_04965</name>
</gene>
<comment type="caution">
    <text evidence="1">The sequence shown here is derived from an EMBL/GenBank/DDBJ whole genome shotgun (WGS) entry which is preliminary data.</text>
</comment>
<reference evidence="1 2" key="1">
    <citation type="journal article" date="2016" name="Nat. Commun.">
        <title>Thousands of microbial genomes shed light on interconnected biogeochemical processes in an aquifer system.</title>
        <authorList>
            <person name="Anantharaman K."/>
            <person name="Brown C.T."/>
            <person name="Hug L.A."/>
            <person name="Sharon I."/>
            <person name="Castelle C.J."/>
            <person name="Probst A.J."/>
            <person name="Thomas B.C."/>
            <person name="Singh A."/>
            <person name="Wilkins M.J."/>
            <person name="Karaoz U."/>
            <person name="Brodie E.L."/>
            <person name="Williams K.H."/>
            <person name="Hubbard S.S."/>
            <person name="Banfield J.F."/>
        </authorList>
    </citation>
    <scope>NUCLEOTIDE SEQUENCE [LARGE SCALE GENOMIC DNA]</scope>
</reference>
<name>A0A1F4VCY3_UNCKA</name>
<evidence type="ECO:0000313" key="2">
    <source>
        <dbReference type="Proteomes" id="UP000176504"/>
    </source>
</evidence>
<protein>
    <submittedName>
        <fullName evidence="1">Uncharacterized protein</fullName>
    </submittedName>
</protein>
<dbReference type="EMBL" id="MEVI01000004">
    <property type="protein sequence ID" value="OGC54800.1"/>
    <property type="molecule type" value="Genomic_DNA"/>
</dbReference>
<accession>A0A1F4VCY3</accession>
<dbReference type="Proteomes" id="UP000176504">
    <property type="component" value="Unassembled WGS sequence"/>
</dbReference>
<sequence length="69" mass="8012">MGTMRYPTHDAVAKLWKDADQTVRERLCELAGLKRDIANYYWGPLSWYVREKLFEAANGPKFDPPAPQK</sequence>
<evidence type="ECO:0000313" key="1">
    <source>
        <dbReference type="EMBL" id="OGC54800.1"/>
    </source>
</evidence>
<dbReference type="AlphaFoldDB" id="A0A1F4VCY3"/>
<organism evidence="1 2">
    <name type="scientific">candidate division WWE3 bacterium RIFCSPLOWO2_01_FULL_41_18</name>
    <dbReference type="NCBI Taxonomy" id="1802625"/>
    <lineage>
        <taxon>Bacteria</taxon>
        <taxon>Katanobacteria</taxon>
    </lineage>
</organism>
<proteinExistence type="predicted"/>